<keyword evidence="2" id="KW-0677">Repeat</keyword>
<dbReference type="EMBL" id="DF973994">
    <property type="protein sequence ID" value="GAU43799.1"/>
    <property type="molecule type" value="Genomic_DNA"/>
</dbReference>
<dbReference type="PANTHER" id="PTHR11017">
    <property type="entry name" value="LEUCINE-RICH REPEAT-CONTAINING PROTEIN"/>
    <property type="match status" value="1"/>
</dbReference>
<dbReference type="FunFam" id="3.40.50.10140:FF:000007">
    <property type="entry name" value="Disease resistance protein (TIR-NBS-LRR class)"/>
    <property type="match status" value="1"/>
</dbReference>
<dbReference type="InterPro" id="IPR058192">
    <property type="entry name" value="WHD_ROQ1-like"/>
</dbReference>
<dbReference type="AlphaFoldDB" id="A0A2Z6PFC7"/>
<dbReference type="InterPro" id="IPR044974">
    <property type="entry name" value="Disease_R_plants"/>
</dbReference>
<keyword evidence="1" id="KW-0433">Leucine-rich repeat</keyword>
<dbReference type="InterPro" id="IPR032675">
    <property type="entry name" value="LRR_dom_sf"/>
</dbReference>
<dbReference type="SUPFAM" id="SSF52540">
    <property type="entry name" value="P-loop containing nucleoside triphosphate hydrolases"/>
    <property type="match status" value="1"/>
</dbReference>
<dbReference type="PRINTS" id="PR00364">
    <property type="entry name" value="DISEASERSIST"/>
</dbReference>
<name>A0A2Z6PFC7_TRISU</name>
<feature type="domain" description="TIR" evidence="4">
    <location>
        <begin position="20"/>
        <end position="187"/>
    </location>
</feature>
<reference evidence="6" key="1">
    <citation type="journal article" date="2017" name="Front. Plant Sci.">
        <title>Climate Clever Clovers: New Paradigm to Reduce the Environmental Footprint of Ruminants by Breeding Low Methanogenic Forages Utilizing Haplotype Variation.</title>
        <authorList>
            <person name="Kaur P."/>
            <person name="Appels R."/>
            <person name="Bayer P.E."/>
            <person name="Keeble-Gagnere G."/>
            <person name="Wang J."/>
            <person name="Hirakawa H."/>
            <person name="Shirasawa K."/>
            <person name="Vercoe P."/>
            <person name="Stefanova K."/>
            <person name="Durmic Z."/>
            <person name="Nichols P."/>
            <person name="Revell C."/>
            <person name="Isobe S.N."/>
            <person name="Edwards D."/>
            <person name="Erskine W."/>
        </authorList>
    </citation>
    <scope>NUCLEOTIDE SEQUENCE [LARGE SCALE GENOMIC DNA]</scope>
    <source>
        <strain evidence="6">cv. Daliak</strain>
    </source>
</reference>
<dbReference type="SUPFAM" id="SSF52058">
    <property type="entry name" value="L domain-like"/>
    <property type="match status" value="1"/>
</dbReference>
<evidence type="ECO:0000256" key="1">
    <source>
        <dbReference type="ARBA" id="ARBA00022614"/>
    </source>
</evidence>
<gene>
    <name evidence="5" type="ORF">TSUD_285510</name>
</gene>
<dbReference type="OrthoDB" id="1435558at2759"/>
<dbReference type="Pfam" id="PF23282">
    <property type="entry name" value="WHD_ROQ1"/>
    <property type="match status" value="1"/>
</dbReference>
<dbReference type="Pfam" id="PF00931">
    <property type="entry name" value="NB-ARC"/>
    <property type="match status" value="1"/>
</dbReference>
<dbReference type="InterPro" id="IPR000157">
    <property type="entry name" value="TIR_dom"/>
</dbReference>
<dbReference type="GO" id="GO:0006952">
    <property type="term" value="P:defense response"/>
    <property type="evidence" value="ECO:0007669"/>
    <property type="project" value="InterPro"/>
</dbReference>
<dbReference type="InterPro" id="IPR002182">
    <property type="entry name" value="NB-ARC"/>
</dbReference>
<dbReference type="Gene3D" id="3.80.10.10">
    <property type="entry name" value="Ribonuclease Inhibitor"/>
    <property type="match status" value="1"/>
</dbReference>
<dbReference type="PANTHER" id="PTHR11017:SF271">
    <property type="entry name" value="DISEASE RESISTANCE PROTEIN (TIR-NBS-LRR CLASS) FAMILY"/>
    <property type="match status" value="1"/>
</dbReference>
<dbReference type="SMART" id="SM00255">
    <property type="entry name" value="TIR"/>
    <property type="match status" value="1"/>
</dbReference>
<evidence type="ECO:0000313" key="6">
    <source>
        <dbReference type="Proteomes" id="UP000242715"/>
    </source>
</evidence>
<evidence type="ECO:0000256" key="2">
    <source>
        <dbReference type="ARBA" id="ARBA00022737"/>
    </source>
</evidence>
<organism evidence="5 6">
    <name type="scientific">Trifolium subterraneum</name>
    <name type="common">Subterranean clover</name>
    <dbReference type="NCBI Taxonomy" id="3900"/>
    <lineage>
        <taxon>Eukaryota</taxon>
        <taxon>Viridiplantae</taxon>
        <taxon>Streptophyta</taxon>
        <taxon>Embryophyta</taxon>
        <taxon>Tracheophyta</taxon>
        <taxon>Spermatophyta</taxon>
        <taxon>Magnoliopsida</taxon>
        <taxon>eudicotyledons</taxon>
        <taxon>Gunneridae</taxon>
        <taxon>Pentapetalae</taxon>
        <taxon>rosids</taxon>
        <taxon>fabids</taxon>
        <taxon>Fabales</taxon>
        <taxon>Fabaceae</taxon>
        <taxon>Papilionoideae</taxon>
        <taxon>50 kb inversion clade</taxon>
        <taxon>NPAAA clade</taxon>
        <taxon>Hologalegina</taxon>
        <taxon>IRL clade</taxon>
        <taxon>Trifolieae</taxon>
        <taxon>Trifolium</taxon>
    </lineage>
</organism>
<dbReference type="PROSITE" id="PS50104">
    <property type="entry name" value="TIR"/>
    <property type="match status" value="1"/>
</dbReference>
<protein>
    <recommendedName>
        <fullName evidence="4">TIR domain-containing protein</fullName>
    </recommendedName>
</protein>
<sequence>MENQKPSSSTIMPFETDSRNIYDVFLSFKGEDTRASFTSHLCFALRISAIKVFIDDNEIQRGDHISTALSRAIELSRISIIVFSKNYADSRWCLDELRKIIKCHRTRGQVVLPVFYHVDPSEVRHQKGEFGNAFQSLLDEISDQVELVLSWRETLHQAANIAGFVILNSGNESEDVKTIVDKVSHLLNKTDLFVANNPVGIESRVQDVVQLLHTQSNSVLLLGMWGMGGIGKTTIAKAIYNKIGRNFEGEAIELFSWNAFKQASPRGDFDEISRNVVEYSGGLPLALEVLGSYLFDRGLTEWYCVLEKLKRIPNVQVQNNLVTVDDTNKLGMHDLLRDMGREIIREESPMKPAQRRRLWFNEDVLHVLSEQTGTQDIEGLALNLLKADANHFNTKAFEKMNRLRLLQLTGVQLDGDFDYLSRKLRWLCWKGFPLTCIPINLYQGNLVSMELENSNIKLVWEDNQRMEKLKILNLSHSHYLTHTPDFSYLPNLENYPNWLAFNCEGSSVTFEVPQVEGRMLKEIIICIVYSSTPDNIASDGLTNMLVKNYTKTTIQLYKSEALVAFEDEEGQRVVSSIEPRDKVEVVLVFKNGFVVNKTAVYLIYESYDDEPIAEIVEECPAQDKNAVVGSILVKEASPQLALVYDLAHNKRKTLKEWLGKYRCC</sequence>
<evidence type="ECO:0000259" key="4">
    <source>
        <dbReference type="PROSITE" id="PS50104"/>
    </source>
</evidence>
<dbReference type="Proteomes" id="UP000242715">
    <property type="component" value="Unassembled WGS sequence"/>
</dbReference>
<proteinExistence type="predicted"/>
<dbReference type="InterPro" id="IPR042197">
    <property type="entry name" value="Apaf_helical"/>
</dbReference>
<dbReference type="SUPFAM" id="SSF52200">
    <property type="entry name" value="Toll/Interleukin receptor TIR domain"/>
    <property type="match status" value="1"/>
</dbReference>
<keyword evidence="6" id="KW-1185">Reference proteome</keyword>
<keyword evidence="3" id="KW-0520">NAD</keyword>
<evidence type="ECO:0000256" key="3">
    <source>
        <dbReference type="ARBA" id="ARBA00023027"/>
    </source>
</evidence>
<dbReference type="InterPro" id="IPR035897">
    <property type="entry name" value="Toll_tir_struct_dom_sf"/>
</dbReference>
<dbReference type="GO" id="GO:0007165">
    <property type="term" value="P:signal transduction"/>
    <property type="evidence" value="ECO:0007669"/>
    <property type="project" value="InterPro"/>
</dbReference>
<dbReference type="InterPro" id="IPR027417">
    <property type="entry name" value="P-loop_NTPase"/>
</dbReference>
<evidence type="ECO:0000313" key="5">
    <source>
        <dbReference type="EMBL" id="GAU43799.1"/>
    </source>
</evidence>
<dbReference type="GO" id="GO:0043531">
    <property type="term" value="F:ADP binding"/>
    <property type="evidence" value="ECO:0007669"/>
    <property type="project" value="InterPro"/>
</dbReference>
<dbReference type="Pfam" id="PF01582">
    <property type="entry name" value="TIR"/>
    <property type="match status" value="1"/>
</dbReference>
<dbReference type="Gene3D" id="1.10.8.430">
    <property type="entry name" value="Helical domain of apoptotic protease-activating factors"/>
    <property type="match status" value="1"/>
</dbReference>
<dbReference type="Gene3D" id="3.40.50.10140">
    <property type="entry name" value="Toll/interleukin-1 receptor homology (TIR) domain"/>
    <property type="match status" value="1"/>
</dbReference>
<accession>A0A2Z6PFC7</accession>